<dbReference type="EMBL" id="CAMPGE010005175">
    <property type="protein sequence ID" value="CAI2364023.1"/>
    <property type="molecule type" value="Genomic_DNA"/>
</dbReference>
<dbReference type="InterPro" id="IPR051131">
    <property type="entry name" value="NEK_Ser/Thr_kinase_NIMA"/>
</dbReference>
<feature type="coiled-coil region" evidence="11">
    <location>
        <begin position="402"/>
        <end position="439"/>
    </location>
</feature>
<comment type="similarity">
    <text evidence="1">Belongs to the protein kinase superfamily. NEK Ser/Thr protein kinase family. NIMA subfamily.</text>
</comment>
<feature type="region of interest" description="Disordered" evidence="12">
    <location>
        <begin position="357"/>
        <end position="385"/>
    </location>
</feature>
<evidence type="ECO:0000313" key="15">
    <source>
        <dbReference type="Proteomes" id="UP001295684"/>
    </source>
</evidence>
<comment type="catalytic activity">
    <reaction evidence="8">
        <text>L-threonyl-[protein] + ATP = O-phospho-L-threonyl-[protein] + ADP + H(+)</text>
        <dbReference type="Rhea" id="RHEA:46608"/>
        <dbReference type="Rhea" id="RHEA-COMP:11060"/>
        <dbReference type="Rhea" id="RHEA-COMP:11605"/>
        <dbReference type="ChEBI" id="CHEBI:15378"/>
        <dbReference type="ChEBI" id="CHEBI:30013"/>
        <dbReference type="ChEBI" id="CHEBI:30616"/>
        <dbReference type="ChEBI" id="CHEBI:61977"/>
        <dbReference type="ChEBI" id="CHEBI:456216"/>
        <dbReference type="EC" id="2.7.11.1"/>
    </reaction>
</comment>
<evidence type="ECO:0000256" key="12">
    <source>
        <dbReference type="SAM" id="MobiDB-lite"/>
    </source>
</evidence>
<keyword evidence="7 10" id="KW-0067">ATP-binding</keyword>
<reference evidence="14" key="1">
    <citation type="submission" date="2023-07" db="EMBL/GenBank/DDBJ databases">
        <authorList>
            <consortium name="AG Swart"/>
            <person name="Singh M."/>
            <person name="Singh A."/>
            <person name="Seah K."/>
            <person name="Emmerich C."/>
        </authorList>
    </citation>
    <scope>NUCLEOTIDE SEQUENCE</scope>
    <source>
        <strain evidence="14">DP1</strain>
    </source>
</reference>
<feature type="compositionally biased region" description="Polar residues" evidence="12">
    <location>
        <begin position="371"/>
        <end position="381"/>
    </location>
</feature>
<dbReference type="PANTHER" id="PTHR44899:SF3">
    <property type="entry name" value="SERINE_THREONINE-PROTEIN KINASE NEK1"/>
    <property type="match status" value="1"/>
</dbReference>
<comment type="catalytic activity">
    <reaction evidence="9">
        <text>L-seryl-[protein] + ATP = O-phospho-L-seryl-[protein] + ADP + H(+)</text>
        <dbReference type="Rhea" id="RHEA:17989"/>
        <dbReference type="Rhea" id="RHEA-COMP:9863"/>
        <dbReference type="Rhea" id="RHEA-COMP:11604"/>
        <dbReference type="ChEBI" id="CHEBI:15378"/>
        <dbReference type="ChEBI" id="CHEBI:29999"/>
        <dbReference type="ChEBI" id="CHEBI:30616"/>
        <dbReference type="ChEBI" id="CHEBI:83421"/>
        <dbReference type="ChEBI" id="CHEBI:456216"/>
        <dbReference type="EC" id="2.7.11.1"/>
    </reaction>
</comment>
<dbReference type="SMART" id="SM00220">
    <property type="entry name" value="S_TKc"/>
    <property type="match status" value="1"/>
</dbReference>
<name>A0AAD1U8R5_EUPCR</name>
<dbReference type="FunFam" id="3.30.200.20:FF:000097">
    <property type="entry name" value="Probable serine/threonine-protein kinase nek1"/>
    <property type="match status" value="1"/>
</dbReference>
<gene>
    <name evidence="14" type="ORF">ECRASSUSDP1_LOCUS5363</name>
</gene>
<dbReference type="PROSITE" id="PS00108">
    <property type="entry name" value="PROTEIN_KINASE_ST"/>
    <property type="match status" value="1"/>
</dbReference>
<sequence length="565" mass="64654">MSSLKDFKIYEELGAGAYSKVNRVKRSDDGQEYALKRVFLSKLTDKEKENALNEVRILASVNSDNVVSYKEAFWTTSPSSLCIIMELADGGDLYDLIKKHKKAKTYFTEEKIWDIFIQIVKGLKILHAHKVLHRDLKCANVFLNKDGTVKLGDLNVSKVAKAGLVYTQTGTPYYASPEVWQDKPYDSKSDIWSLGVVLYEMCTLNPPFTDTSMQGLCKKVMKGIYPSISSRYSKDLSTMIATLLNVSASKRPSCSQILHMPACEEHLLEEENYEISQELLNTIKLPRNLKHLNNRLPKSQYEENEIEKENCQGLNRELSPKLSQPVLGLNKSHDNLPKDPAREAAKYEAIAEIERKYGRKKSRTGKKQRQIPKTTPSSINGIPNIYNKCREEARDAAESLKKQNYLKLREKYSQRAKEVEKLEREKRMLRNQMVQDVANGASHNASYDYPRDSAQRPNYHDMRSGRKYDLISHMNSRSQDHREPLKRSVIKPLSIKKHNMRLPSTTKEMDNLSVNDNERRKARILRHAQEIRAAVSLNKERATGASSAIYNASGAYESSVPKWWG</sequence>
<dbReference type="InterPro" id="IPR017441">
    <property type="entry name" value="Protein_kinase_ATP_BS"/>
</dbReference>
<dbReference type="CDD" id="cd08215">
    <property type="entry name" value="STKc_Nek"/>
    <property type="match status" value="1"/>
</dbReference>
<keyword evidence="6" id="KW-0418">Kinase</keyword>
<dbReference type="PROSITE" id="PS00107">
    <property type="entry name" value="PROTEIN_KINASE_ATP"/>
    <property type="match status" value="1"/>
</dbReference>
<accession>A0AAD1U8R5</accession>
<evidence type="ECO:0000259" key="13">
    <source>
        <dbReference type="PROSITE" id="PS50011"/>
    </source>
</evidence>
<feature type="region of interest" description="Disordered" evidence="12">
    <location>
        <begin position="440"/>
        <end position="459"/>
    </location>
</feature>
<dbReference type="Pfam" id="PF00069">
    <property type="entry name" value="Pkinase"/>
    <property type="match status" value="1"/>
</dbReference>
<evidence type="ECO:0000256" key="3">
    <source>
        <dbReference type="ARBA" id="ARBA00022527"/>
    </source>
</evidence>
<feature type="compositionally biased region" description="Basic and acidic residues" evidence="12">
    <location>
        <begin position="449"/>
        <end position="459"/>
    </location>
</feature>
<evidence type="ECO:0000256" key="6">
    <source>
        <dbReference type="ARBA" id="ARBA00022777"/>
    </source>
</evidence>
<proteinExistence type="inferred from homology"/>
<evidence type="ECO:0000256" key="2">
    <source>
        <dbReference type="ARBA" id="ARBA00012513"/>
    </source>
</evidence>
<feature type="domain" description="Protein kinase" evidence="13">
    <location>
        <begin position="7"/>
        <end position="267"/>
    </location>
</feature>
<keyword evidence="5 10" id="KW-0547">Nucleotide-binding</keyword>
<comment type="caution">
    <text evidence="14">The sequence shown here is derived from an EMBL/GenBank/DDBJ whole genome shotgun (WGS) entry which is preliminary data.</text>
</comment>
<dbReference type="InterPro" id="IPR008271">
    <property type="entry name" value="Ser/Thr_kinase_AS"/>
</dbReference>
<feature type="binding site" evidence="10">
    <location>
        <position position="36"/>
    </location>
    <ligand>
        <name>ATP</name>
        <dbReference type="ChEBI" id="CHEBI:30616"/>
    </ligand>
</feature>
<protein>
    <recommendedName>
        <fullName evidence="2">non-specific serine/threonine protein kinase</fullName>
        <ecNumber evidence="2">2.7.11.1</ecNumber>
    </recommendedName>
</protein>
<dbReference type="InterPro" id="IPR011009">
    <property type="entry name" value="Kinase-like_dom_sf"/>
</dbReference>
<organism evidence="14 15">
    <name type="scientific">Euplotes crassus</name>
    <dbReference type="NCBI Taxonomy" id="5936"/>
    <lineage>
        <taxon>Eukaryota</taxon>
        <taxon>Sar</taxon>
        <taxon>Alveolata</taxon>
        <taxon>Ciliophora</taxon>
        <taxon>Intramacronucleata</taxon>
        <taxon>Spirotrichea</taxon>
        <taxon>Hypotrichia</taxon>
        <taxon>Euplotida</taxon>
        <taxon>Euplotidae</taxon>
        <taxon>Moneuplotes</taxon>
    </lineage>
</organism>
<dbReference type="PROSITE" id="PS50011">
    <property type="entry name" value="PROTEIN_KINASE_DOM"/>
    <property type="match status" value="1"/>
</dbReference>
<keyword evidence="3" id="KW-0723">Serine/threonine-protein kinase</keyword>
<dbReference type="Gene3D" id="1.10.510.10">
    <property type="entry name" value="Transferase(Phosphotransferase) domain 1"/>
    <property type="match status" value="1"/>
</dbReference>
<dbReference type="Proteomes" id="UP001295684">
    <property type="component" value="Unassembled WGS sequence"/>
</dbReference>
<dbReference type="AlphaFoldDB" id="A0AAD1U8R5"/>
<dbReference type="Gene3D" id="3.30.200.20">
    <property type="entry name" value="Phosphorylase Kinase, domain 1"/>
    <property type="match status" value="1"/>
</dbReference>
<evidence type="ECO:0000256" key="11">
    <source>
        <dbReference type="SAM" id="Coils"/>
    </source>
</evidence>
<evidence type="ECO:0000313" key="14">
    <source>
        <dbReference type="EMBL" id="CAI2364023.1"/>
    </source>
</evidence>
<evidence type="ECO:0000256" key="4">
    <source>
        <dbReference type="ARBA" id="ARBA00022679"/>
    </source>
</evidence>
<dbReference type="EC" id="2.7.11.1" evidence="2"/>
<evidence type="ECO:0000256" key="7">
    <source>
        <dbReference type="ARBA" id="ARBA00022840"/>
    </source>
</evidence>
<evidence type="ECO:0000256" key="9">
    <source>
        <dbReference type="ARBA" id="ARBA00048679"/>
    </source>
</evidence>
<dbReference type="GO" id="GO:0004674">
    <property type="term" value="F:protein serine/threonine kinase activity"/>
    <property type="evidence" value="ECO:0007669"/>
    <property type="project" value="UniProtKB-KW"/>
</dbReference>
<evidence type="ECO:0000256" key="8">
    <source>
        <dbReference type="ARBA" id="ARBA00047899"/>
    </source>
</evidence>
<keyword evidence="15" id="KW-1185">Reference proteome</keyword>
<dbReference type="PANTHER" id="PTHR44899">
    <property type="entry name" value="CAMK FAMILY PROTEIN KINASE"/>
    <property type="match status" value="1"/>
</dbReference>
<dbReference type="GO" id="GO:0005524">
    <property type="term" value="F:ATP binding"/>
    <property type="evidence" value="ECO:0007669"/>
    <property type="project" value="UniProtKB-UniRule"/>
</dbReference>
<feature type="compositionally biased region" description="Basic residues" evidence="12">
    <location>
        <begin position="357"/>
        <end position="370"/>
    </location>
</feature>
<evidence type="ECO:0000256" key="5">
    <source>
        <dbReference type="ARBA" id="ARBA00022741"/>
    </source>
</evidence>
<dbReference type="InterPro" id="IPR000719">
    <property type="entry name" value="Prot_kinase_dom"/>
</dbReference>
<dbReference type="SUPFAM" id="SSF56112">
    <property type="entry name" value="Protein kinase-like (PK-like)"/>
    <property type="match status" value="1"/>
</dbReference>
<evidence type="ECO:0000256" key="1">
    <source>
        <dbReference type="ARBA" id="ARBA00010886"/>
    </source>
</evidence>
<evidence type="ECO:0000256" key="10">
    <source>
        <dbReference type="PROSITE-ProRule" id="PRU10141"/>
    </source>
</evidence>
<keyword evidence="4" id="KW-0808">Transferase</keyword>
<keyword evidence="11" id="KW-0175">Coiled coil</keyword>